<keyword evidence="3" id="KW-1185">Reference proteome</keyword>
<dbReference type="InParanoid" id="S8E0H3"/>
<dbReference type="HOGENOM" id="CLU_1992687_0_0_1"/>
<organism evidence="2 3">
    <name type="scientific">Fomitopsis schrenkii</name>
    <name type="common">Brown rot fungus</name>
    <dbReference type="NCBI Taxonomy" id="2126942"/>
    <lineage>
        <taxon>Eukaryota</taxon>
        <taxon>Fungi</taxon>
        <taxon>Dikarya</taxon>
        <taxon>Basidiomycota</taxon>
        <taxon>Agaricomycotina</taxon>
        <taxon>Agaricomycetes</taxon>
        <taxon>Polyporales</taxon>
        <taxon>Fomitopsis</taxon>
    </lineage>
</organism>
<protein>
    <submittedName>
        <fullName evidence="2">Uncharacterized protein</fullName>
    </submittedName>
</protein>
<sequence>MKATLALTVLAAALIHTVSSTPLNEGAALGPRGAHLEKRSDRAYLADDEGAAFDKRSGIEYPINDEGAFDKRSGIGYPINDEGAAFDKRSGIEYPISDEGAAFDKRSGIEYGVDLTDDESAAFTK</sequence>
<dbReference type="EMBL" id="KE504182">
    <property type="protein sequence ID" value="EPS96878.1"/>
    <property type="molecule type" value="Genomic_DNA"/>
</dbReference>
<evidence type="ECO:0000313" key="3">
    <source>
        <dbReference type="Proteomes" id="UP000015241"/>
    </source>
</evidence>
<accession>S8E0H3</accession>
<evidence type="ECO:0000256" key="1">
    <source>
        <dbReference type="SAM" id="SignalP"/>
    </source>
</evidence>
<gene>
    <name evidence="2" type="ORF">FOMPIDRAFT_1018582</name>
</gene>
<dbReference type="AlphaFoldDB" id="S8E0H3"/>
<dbReference type="Proteomes" id="UP000015241">
    <property type="component" value="Unassembled WGS sequence"/>
</dbReference>
<reference evidence="2 3" key="1">
    <citation type="journal article" date="2012" name="Science">
        <title>The Paleozoic origin of enzymatic lignin decomposition reconstructed from 31 fungal genomes.</title>
        <authorList>
            <person name="Floudas D."/>
            <person name="Binder M."/>
            <person name="Riley R."/>
            <person name="Barry K."/>
            <person name="Blanchette R.A."/>
            <person name="Henrissat B."/>
            <person name="Martinez A.T."/>
            <person name="Otillar R."/>
            <person name="Spatafora J.W."/>
            <person name="Yadav J.S."/>
            <person name="Aerts A."/>
            <person name="Benoit I."/>
            <person name="Boyd A."/>
            <person name="Carlson A."/>
            <person name="Copeland A."/>
            <person name="Coutinho P.M."/>
            <person name="de Vries R.P."/>
            <person name="Ferreira P."/>
            <person name="Findley K."/>
            <person name="Foster B."/>
            <person name="Gaskell J."/>
            <person name="Glotzer D."/>
            <person name="Gorecki P."/>
            <person name="Heitman J."/>
            <person name="Hesse C."/>
            <person name="Hori C."/>
            <person name="Igarashi K."/>
            <person name="Jurgens J.A."/>
            <person name="Kallen N."/>
            <person name="Kersten P."/>
            <person name="Kohler A."/>
            <person name="Kuees U."/>
            <person name="Kumar T.K.A."/>
            <person name="Kuo A."/>
            <person name="LaButti K."/>
            <person name="Larrondo L.F."/>
            <person name="Lindquist E."/>
            <person name="Ling A."/>
            <person name="Lombard V."/>
            <person name="Lucas S."/>
            <person name="Lundell T."/>
            <person name="Martin R."/>
            <person name="McLaughlin D.J."/>
            <person name="Morgenstern I."/>
            <person name="Morin E."/>
            <person name="Murat C."/>
            <person name="Nagy L.G."/>
            <person name="Nolan M."/>
            <person name="Ohm R.A."/>
            <person name="Patyshakuliyeva A."/>
            <person name="Rokas A."/>
            <person name="Ruiz-Duenas F.J."/>
            <person name="Sabat G."/>
            <person name="Salamov A."/>
            <person name="Samejima M."/>
            <person name="Schmutz J."/>
            <person name="Slot J.C."/>
            <person name="St John F."/>
            <person name="Stenlid J."/>
            <person name="Sun H."/>
            <person name="Sun S."/>
            <person name="Syed K."/>
            <person name="Tsang A."/>
            <person name="Wiebenga A."/>
            <person name="Young D."/>
            <person name="Pisabarro A."/>
            <person name="Eastwood D.C."/>
            <person name="Martin F."/>
            <person name="Cullen D."/>
            <person name="Grigoriev I.V."/>
            <person name="Hibbett D.S."/>
        </authorList>
    </citation>
    <scope>NUCLEOTIDE SEQUENCE</scope>
    <source>
        <strain evidence="3">FP-58527</strain>
    </source>
</reference>
<proteinExistence type="predicted"/>
<feature type="chain" id="PRO_5004550052" evidence="1">
    <location>
        <begin position="21"/>
        <end position="125"/>
    </location>
</feature>
<evidence type="ECO:0000313" key="2">
    <source>
        <dbReference type="EMBL" id="EPS96878.1"/>
    </source>
</evidence>
<name>S8E0H3_FOMSC</name>
<keyword evidence="1" id="KW-0732">Signal</keyword>
<feature type="signal peptide" evidence="1">
    <location>
        <begin position="1"/>
        <end position="20"/>
    </location>
</feature>